<dbReference type="GO" id="GO:0003677">
    <property type="term" value="F:DNA binding"/>
    <property type="evidence" value="ECO:0007669"/>
    <property type="project" value="TreeGrafter"/>
</dbReference>
<feature type="compositionally biased region" description="Polar residues" evidence="1">
    <location>
        <begin position="280"/>
        <end position="300"/>
    </location>
</feature>
<dbReference type="AlphaFoldDB" id="A0AAV0WGM6"/>
<evidence type="ECO:0000313" key="3">
    <source>
        <dbReference type="EMBL" id="CAI6355006.1"/>
    </source>
</evidence>
<dbReference type="Proteomes" id="UP001160148">
    <property type="component" value="Unassembled WGS sequence"/>
</dbReference>
<feature type="domain" description="DDE-1" evidence="2">
    <location>
        <begin position="40"/>
        <end position="170"/>
    </location>
</feature>
<sequence length="431" mass="48183">MDETGITTVQKPNKVVARKGFKQIGRITSAERGTLVTLAYSVSAAGNSVPPYFVFPSVNFRDYFLSNGPSGCAGGANVSGWMNETHFVEYLKHFVRFVKCSKEKPILLLLDNHESHLSIEGLNYCKENGIIMLSFPPHCSHKLQPLDRSVFGPLKKYVNTTCDSWIVNNPGKTMSIYDIPSIIKQALPLAATPTNISSGFSVSGIYPFNPDIFTEVDFMPGYATDRPEVLIEEPNQQDCIDLPPDISNNFTNNQLLIKEPVASTSNNSTNNLPETEEPVASTSNNFTSSPLPANLNTLSPIITPEDIRPLPKEPQRKAGRTNPRKRHTAILTDTPEKEKLEKQKQERQAKKSSGSKKRQSKTIKLAKKKLILNDDEEDDTMCLVCCELFSSSRPKDKWVQCVKCKNWSREACTSQEDRYICQHCDSDDDID</sequence>
<feature type="compositionally biased region" description="Basic and acidic residues" evidence="1">
    <location>
        <begin position="334"/>
        <end position="349"/>
    </location>
</feature>
<proteinExistence type="predicted"/>
<dbReference type="Pfam" id="PF03184">
    <property type="entry name" value="DDE_1"/>
    <property type="match status" value="1"/>
</dbReference>
<gene>
    <name evidence="3" type="ORF">MEUPH1_LOCUS10914</name>
</gene>
<dbReference type="EMBL" id="CARXXK010000002">
    <property type="protein sequence ID" value="CAI6355006.1"/>
    <property type="molecule type" value="Genomic_DNA"/>
</dbReference>
<protein>
    <recommendedName>
        <fullName evidence="2">DDE-1 domain-containing protein</fullName>
    </recommendedName>
</protein>
<evidence type="ECO:0000256" key="1">
    <source>
        <dbReference type="SAM" id="MobiDB-lite"/>
    </source>
</evidence>
<dbReference type="GO" id="GO:0005634">
    <property type="term" value="C:nucleus"/>
    <property type="evidence" value="ECO:0007669"/>
    <property type="project" value="TreeGrafter"/>
</dbReference>
<feature type="compositionally biased region" description="Basic and acidic residues" evidence="1">
    <location>
        <begin position="305"/>
        <end position="316"/>
    </location>
</feature>
<keyword evidence="4" id="KW-1185">Reference proteome</keyword>
<dbReference type="InterPro" id="IPR004875">
    <property type="entry name" value="DDE_SF_endonuclease_dom"/>
</dbReference>
<comment type="caution">
    <text evidence="3">The sequence shown here is derived from an EMBL/GenBank/DDBJ whole genome shotgun (WGS) entry which is preliminary data.</text>
</comment>
<dbReference type="PANTHER" id="PTHR19303">
    <property type="entry name" value="TRANSPOSON"/>
    <property type="match status" value="1"/>
</dbReference>
<dbReference type="InterPro" id="IPR036397">
    <property type="entry name" value="RNaseH_sf"/>
</dbReference>
<feature type="compositionally biased region" description="Basic residues" evidence="1">
    <location>
        <begin position="317"/>
        <end position="328"/>
    </location>
</feature>
<evidence type="ECO:0000259" key="2">
    <source>
        <dbReference type="Pfam" id="PF03184"/>
    </source>
</evidence>
<dbReference type="PANTHER" id="PTHR19303:SF71">
    <property type="entry name" value="ZINC FINGER PHD-TYPE DOMAIN-CONTAINING PROTEIN"/>
    <property type="match status" value="1"/>
</dbReference>
<reference evidence="3 4" key="1">
    <citation type="submission" date="2023-01" db="EMBL/GenBank/DDBJ databases">
        <authorList>
            <person name="Whitehead M."/>
        </authorList>
    </citation>
    <scope>NUCLEOTIDE SEQUENCE [LARGE SCALE GENOMIC DNA]</scope>
</reference>
<evidence type="ECO:0000313" key="4">
    <source>
        <dbReference type="Proteomes" id="UP001160148"/>
    </source>
</evidence>
<dbReference type="InterPro" id="IPR050863">
    <property type="entry name" value="CenT-Element_Derived"/>
</dbReference>
<dbReference type="Gene3D" id="3.30.420.10">
    <property type="entry name" value="Ribonuclease H-like superfamily/Ribonuclease H"/>
    <property type="match status" value="1"/>
</dbReference>
<feature type="region of interest" description="Disordered" evidence="1">
    <location>
        <begin position="263"/>
        <end position="363"/>
    </location>
</feature>
<feature type="compositionally biased region" description="Polar residues" evidence="1">
    <location>
        <begin position="263"/>
        <end position="273"/>
    </location>
</feature>
<name>A0AAV0WGM6_9HEMI</name>
<organism evidence="3 4">
    <name type="scientific">Macrosiphum euphorbiae</name>
    <name type="common">potato aphid</name>
    <dbReference type="NCBI Taxonomy" id="13131"/>
    <lineage>
        <taxon>Eukaryota</taxon>
        <taxon>Metazoa</taxon>
        <taxon>Ecdysozoa</taxon>
        <taxon>Arthropoda</taxon>
        <taxon>Hexapoda</taxon>
        <taxon>Insecta</taxon>
        <taxon>Pterygota</taxon>
        <taxon>Neoptera</taxon>
        <taxon>Paraneoptera</taxon>
        <taxon>Hemiptera</taxon>
        <taxon>Sternorrhyncha</taxon>
        <taxon>Aphidomorpha</taxon>
        <taxon>Aphidoidea</taxon>
        <taxon>Aphididae</taxon>
        <taxon>Macrosiphini</taxon>
        <taxon>Macrosiphum</taxon>
    </lineage>
</organism>
<feature type="compositionally biased region" description="Basic residues" evidence="1">
    <location>
        <begin position="353"/>
        <end position="363"/>
    </location>
</feature>
<accession>A0AAV0WGM6</accession>